<dbReference type="RefSeq" id="WP_367724698.1">
    <property type="nucleotide sequence ID" value="NZ_JBFOCI010000005.1"/>
</dbReference>
<proteinExistence type="predicted"/>
<keyword evidence="2" id="KW-1185">Reference proteome</keyword>
<dbReference type="Proteomes" id="UP001556196">
    <property type="component" value="Unassembled WGS sequence"/>
</dbReference>
<evidence type="ECO:0000313" key="2">
    <source>
        <dbReference type="Proteomes" id="UP001556196"/>
    </source>
</evidence>
<name>A0ABV3R4P4_9HYPH</name>
<protein>
    <recommendedName>
        <fullName evidence="3">Lipoprotein</fullName>
    </recommendedName>
</protein>
<evidence type="ECO:0000313" key="1">
    <source>
        <dbReference type="EMBL" id="MEW9807517.1"/>
    </source>
</evidence>
<accession>A0ABV3R4P4</accession>
<evidence type="ECO:0008006" key="3">
    <source>
        <dbReference type="Google" id="ProtNLM"/>
    </source>
</evidence>
<organism evidence="1 2">
    <name type="scientific">Mesorhizobium marinum</name>
    <dbReference type="NCBI Taxonomy" id="3228790"/>
    <lineage>
        <taxon>Bacteria</taxon>
        <taxon>Pseudomonadati</taxon>
        <taxon>Pseudomonadota</taxon>
        <taxon>Alphaproteobacteria</taxon>
        <taxon>Hyphomicrobiales</taxon>
        <taxon>Phyllobacteriaceae</taxon>
        <taxon>Mesorhizobium</taxon>
    </lineage>
</organism>
<dbReference type="EMBL" id="JBFOCI010000005">
    <property type="protein sequence ID" value="MEW9807517.1"/>
    <property type="molecule type" value="Genomic_DNA"/>
</dbReference>
<gene>
    <name evidence="1" type="ORF">ABUE31_16115</name>
</gene>
<reference evidence="1 2" key="1">
    <citation type="submission" date="2024-06" db="EMBL/GenBank/DDBJ databases">
        <authorList>
            <person name="Tuo L."/>
        </authorList>
    </citation>
    <scope>NUCLEOTIDE SEQUENCE [LARGE SCALE GENOMIC DNA]</scope>
    <source>
        <strain evidence="1 2">ZMM04-5</strain>
    </source>
</reference>
<sequence length="62" mass="6594">MRRFLFLSVLFVLPQLVGCGYGPGYGNSEQPMMATGAPCGFRAVDAGICPKAGYRVPPGAHY</sequence>
<comment type="caution">
    <text evidence="1">The sequence shown here is derived from an EMBL/GenBank/DDBJ whole genome shotgun (WGS) entry which is preliminary data.</text>
</comment>